<reference evidence="2" key="1">
    <citation type="journal article" date="2021" name="Nat. Commun.">
        <title>Genetic determinants of endophytism in the Arabidopsis root mycobiome.</title>
        <authorList>
            <person name="Mesny F."/>
            <person name="Miyauchi S."/>
            <person name="Thiergart T."/>
            <person name="Pickel B."/>
            <person name="Atanasova L."/>
            <person name="Karlsson M."/>
            <person name="Huettel B."/>
            <person name="Barry K.W."/>
            <person name="Haridas S."/>
            <person name="Chen C."/>
            <person name="Bauer D."/>
            <person name="Andreopoulos W."/>
            <person name="Pangilinan J."/>
            <person name="LaButti K."/>
            <person name="Riley R."/>
            <person name="Lipzen A."/>
            <person name="Clum A."/>
            <person name="Drula E."/>
            <person name="Henrissat B."/>
            <person name="Kohler A."/>
            <person name="Grigoriev I.V."/>
            <person name="Martin F.M."/>
            <person name="Hacquard S."/>
        </authorList>
    </citation>
    <scope>NUCLEOTIDE SEQUENCE</scope>
    <source>
        <strain evidence="2">MPI-SDFR-AT-0073</strain>
    </source>
</reference>
<comment type="caution">
    <text evidence="2">The sequence shown here is derived from an EMBL/GenBank/DDBJ whole genome shotgun (WGS) entry which is preliminary data.</text>
</comment>
<dbReference type="SUPFAM" id="SSF82199">
    <property type="entry name" value="SET domain"/>
    <property type="match status" value="1"/>
</dbReference>
<dbReference type="OrthoDB" id="3180714at2759"/>
<dbReference type="GeneID" id="70131033"/>
<evidence type="ECO:0000259" key="1">
    <source>
        <dbReference type="Pfam" id="PF00856"/>
    </source>
</evidence>
<feature type="domain" description="SET" evidence="1">
    <location>
        <begin position="3"/>
        <end position="34"/>
    </location>
</feature>
<name>A0A9P8UT37_9PEZI</name>
<accession>A0A9P8UT37</accession>
<dbReference type="AlphaFoldDB" id="A0A9P8UT37"/>
<organism evidence="2 3">
    <name type="scientific">Truncatella angustata</name>
    <dbReference type="NCBI Taxonomy" id="152316"/>
    <lineage>
        <taxon>Eukaryota</taxon>
        <taxon>Fungi</taxon>
        <taxon>Dikarya</taxon>
        <taxon>Ascomycota</taxon>
        <taxon>Pezizomycotina</taxon>
        <taxon>Sordariomycetes</taxon>
        <taxon>Xylariomycetidae</taxon>
        <taxon>Amphisphaeriales</taxon>
        <taxon>Sporocadaceae</taxon>
        <taxon>Truncatella</taxon>
    </lineage>
</organism>
<dbReference type="Proteomes" id="UP000758603">
    <property type="component" value="Unassembled WGS sequence"/>
</dbReference>
<dbReference type="InterPro" id="IPR001214">
    <property type="entry name" value="SET_dom"/>
</dbReference>
<evidence type="ECO:0000313" key="2">
    <source>
        <dbReference type="EMBL" id="KAH6657728.1"/>
    </source>
</evidence>
<sequence>MNNIAYIYDRRQNSIVFSTAREIEKGEELFINYGKHPENLYQEYGFVCNCGGCRVLTDAEIAELENPVGR</sequence>
<dbReference type="Gene3D" id="2.170.270.10">
    <property type="entry name" value="SET domain"/>
    <property type="match status" value="1"/>
</dbReference>
<dbReference type="InterPro" id="IPR046341">
    <property type="entry name" value="SET_dom_sf"/>
</dbReference>
<protein>
    <recommendedName>
        <fullName evidence="1">SET domain-containing protein</fullName>
    </recommendedName>
</protein>
<evidence type="ECO:0000313" key="3">
    <source>
        <dbReference type="Proteomes" id="UP000758603"/>
    </source>
</evidence>
<gene>
    <name evidence="2" type="ORF">BKA67DRAFT_556154</name>
</gene>
<keyword evidence="3" id="KW-1185">Reference proteome</keyword>
<proteinExistence type="predicted"/>
<dbReference type="Pfam" id="PF00856">
    <property type="entry name" value="SET"/>
    <property type="match status" value="1"/>
</dbReference>
<dbReference type="EMBL" id="JAGPXC010000002">
    <property type="protein sequence ID" value="KAH6657728.1"/>
    <property type="molecule type" value="Genomic_DNA"/>
</dbReference>
<dbReference type="RefSeq" id="XP_045961962.1">
    <property type="nucleotide sequence ID" value="XM_046102141.1"/>
</dbReference>